<dbReference type="EMBL" id="JAOZYT010000010">
    <property type="protein sequence ID" value="MCW0523228.1"/>
    <property type="molecule type" value="Genomic_DNA"/>
</dbReference>
<evidence type="ECO:0000313" key="1">
    <source>
        <dbReference type="EMBL" id="MCW0523228.1"/>
    </source>
</evidence>
<gene>
    <name evidence="1" type="ORF">OKE68_02710</name>
</gene>
<reference evidence="1" key="1">
    <citation type="submission" date="2022-10" db="EMBL/GenBank/DDBJ databases">
        <title>Sifting through the core-genome to identify putative cross-protective antigens against Riemerella anatipestifer.</title>
        <authorList>
            <person name="Zheng X."/>
            <person name="Zhang W."/>
        </authorList>
    </citation>
    <scope>NUCLEOTIDE SEQUENCE</scope>
    <source>
        <strain evidence="1">ZWRA178</strain>
    </source>
</reference>
<dbReference type="Proteomes" id="UP001207440">
    <property type="component" value="Unassembled WGS sequence"/>
</dbReference>
<organism evidence="1 2">
    <name type="scientific">Riemerella anatipestifer</name>
    <name type="common">Moraxella anatipestifer</name>
    <dbReference type="NCBI Taxonomy" id="34085"/>
    <lineage>
        <taxon>Bacteria</taxon>
        <taxon>Pseudomonadati</taxon>
        <taxon>Bacteroidota</taxon>
        <taxon>Flavobacteriia</taxon>
        <taxon>Flavobacteriales</taxon>
        <taxon>Weeksellaceae</taxon>
        <taxon>Riemerella</taxon>
    </lineage>
</organism>
<name>A0AAP3AJV7_RIEAN</name>
<sequence>MNSTATKVQKISDIVFKKLKQQGFSKYFNWIDYQYFKNIARKEYHTTQEIADKIVELFINYHNEFSDFADYEF</sequence>
<comment type="caution">
    <text evidence="1">The sequence shown here is derived from an EMBL/GenBank/DDBJ whole genome shotgun (WGS) entry which is preliminary data.</text>
</comment>
<protein>
    <submittedName>
        <fullName evidence="1">Uncharacterized protein</fullName>
    </submittedName>
</protein>
<evidence type="ECO:0000313" key="2">
    <source>
        <dbReference type="Proteomes" id="UP001207440"/>
    </source>
</evidence>
<proteinExistence type="predicted"/>
<dbReference type="AlphaFoldDB" id="A0AAP3AJV7"/>
<accession>A0AAP3AJV7</accession>
<dbReference type="RefSeq" id="WP_014938241.1">
    <property type="nucleotide sequence ID" value="NZ_CP029760.1"/>
</dbReference>